<proteinExistence type="predicted"/>
<evidence type="ECO:0000313" key="5">
    <source>
        <dbReference type="EMBL" id="MFC5380710.1"/>
    </source>
</evidence>
<evidence type="ECO:0000256" key="3">
    <source>
        <dbReference type="ARBA" id="ARBA00022989"/>
    </source>
</evidence>
<keyword evidence="4" id="KW-0472">Membrane</keyword>
<keyword evidence="5" id="KW-0489">Methyltransferase</keyword>
<dbReference type="GO" id="GO:0032259">
    <property type="term" value="P:methylation"/>
    <property type="evidence" value="ECO:0007669"/>
    <property type="project" value="UniProtKB-KW"/>
</dbReference>
<reference evidence="6" key="1">
    <citation type="journal article" date="2019" name="Int. J. Syst. Evol. Microbiol.">
        <title>The Global Catalogue of Microorganisms (GCM) 10K type strain sequencing project: providing services to taxonomists for standard genome sequencing and annotation.</title>
        <authorList>
            <consortium name="The Broad Institute Genomics Platform"/>
            <consortium name="The Broad Institute Genome Sequencing Center for Infectious Disease"/>
            <person name="Wu L."/>
            <person name="Ma J."/>
        </authorList>
    </citation>
    <scope>NUCLEOTIDE SEQUENCE [LARGE SCALE GENOMIC DNA]</scope>
    <source>
        <strain evidence="6">CCUG 43114</strain>
    </source>
</reference>
<dbReference type="InterPro" id="IPR052527">
    <property type="entry name" value="Metal_cation-efflux_comp"/>
</dbReference>
<dbReference type="PANTHER" id="PTHR43847:SF1">
    <property type="entry name" value="BLL3993 PROTEIN"/>
    <property type="match status" value="1"/>
</dbReference>
<protein>
    <submittedName>
        <fullName evidence="5">Methyltransferase family protein</fullName>
        <ecNumber evidence="5">2.1.1.100</ecNumber>
        <ecNumber evidence="5">2.1.1.334</ecNumber>
    </submittedName>
</protein>
<dbReference type="RefSeq" id="WP_340267767.1">
    <property type="nucleotide sequence ID" value="NZ_JBBEOG010000002.1"/>
</dbReference>
<accession>A0ABW0GLD1</accession>
<name>A0ABW0GLD1_9MICO</name>
<organism evidence="5 6">
    <name type="scientific">Aquipuribacter nitratireducens</name>
    <dbReference type="NCBI Taxonomy" id="650104"/>
    <lineage>
        <taxon>Bacteria</taxon>
        <taxon>Bacillati</taxon>
        <taxon>Actinomycetota</taxon>
        <taxon>Actinomycetes</taxon>
        <taxon>Micrococcales</taxon>
        <taxon>Intrasporangiaceae</taxon>
        <taxon>Aquipuribacter</taxon>
    </lineage>
</organism>
<evidence type="ECO:0000256" key="4">
    <source>
        <dbReference type="ARBA" id="ARBA00023136"/>
    </source>
</evidence>
<dbReference type="EMBL" id="JBHSLD010000007">
    <property type="protein sequence ID" value="MFC5380710.1"/>
    <property type="molecule type" value="Genomic_DNA"/>
</dbReference>
<keyword evidence="3" id="KW-1133">Transmembrane helix</keyword>
<evidence type="ECO:0000256" key="1">
    <source>
        <dbReference type="ARBA" id="ARBA00004127"/>
    </source>
</evidence>
<keyword evidence="5" id="KW-0808">Transferase</keyword>
<dbReference type="GO" id="GO:0004671">
    <property type="term" value="F:protein C-terminal S-isoprenylcysteine carboxyl O-methyltransferase activity"/>
    <property type="evidence" value="ECO:0007669"/>
    <property type="project" value="UniProtKB-EC"/>
</dbReference>
<dbReference type="Proteomes" id="UP001596122">
    <property type="component" value="Unassembled WGS sequence"/>
</dbReference>
<dbReference type="Pfam" id="PF04191">
    <property type="entry name" value="PEMT"/>
    <property type="match status" value="1"/>
</dbReference>
<comment type="caution">
    <text evidence="5">The sequence shown here is derived from an EMBL/GenBank/DDBJ whole genome shotgun (WGS) entry which is preliminary data.</text>
</comment>
<comment type="subcellular location">
    <subcellularLocation>
        <location evidence="1">Endomembrane system</location>
        <topology evidence="1">Multi-pass membrane protein</topology>
    </subcellularLocation>
</comment>
<evidence type="ECO:0000256" key="2">
    <source>
        <dbReference type="ARBA" id="ARBA00022692"/>
    </source>
</evidence>
<dbReference type="EC" id="2.1.1.100" evidence="5"/>
<evidence type="ECO:0000313" key="6">
    <source>
        <dbReference type="Proteomes" id="UP001596122"/>
    </source>
</evidence>
<keyword evidence="2" id="KW-0812">Transmembrane</keyword>
<gene>
    <name evidence="5" type="ORF">ACFPJ6_07905</name>
</gene>
<dbReference type="InterPro" id="IPR007318">
    <property type="entry name" value="Phopholipid_MeTrfase"/>
</dbReference>
<dbReference type="PANTHER" id="PTHR43847">
    <property type="entry name" value="BLL3993 PROTEIN"/>
    <property type="match status" value="1"/>
</dbReference>
<sequence length="162" mass="16554">MPASRGAAPSVPAWLVPAQAGLAAAHVVSGGPRLPVPDRAVAPVRVVGAVAVVTGLATAGVSAAGLGRDLTASPVPRDGAALRTRGAFARVRHPVYLGLLVASGGAVLARQRVTTLLAACGLAGLLHVKAGVEDRVLEERFGQEWRDYAARVPRLVPGLRWS</sequence>
<dbReference type="EC" id="2.1.1.334" evidence="5"/>
<dbReference type="Gene3D" id="1.20.120.1630">
    <property type="match status" value="1"/>
</dbReference>
<keyword evidence="6" id="KW-1185">Reference proteome</keyword>